<sequence>MYEMRISWLRKSFCPLHLSDTAGALETPAEANGHLAGMKELDLLPRLQPRVSGRLASQARGPRVPATSKYYPSLSPILLVCLRPLALSCVLVASFSVIISCLAR</sequence>
<proteinExistence type="predicted"/>
<accession>A0A4Y2TL82</accession>
<keyword evidence="3" id="KW-1185">Reference proteome</keyword>
<evidence type="ECO:0000313" key="3">
    <source>
        <dbReference type="Proteomes" id="UP000499080"/>
    </source>
</evidence>
<gene>
    <name evidence="2" type="ORF">AVEN_216854_1</name>
</gene>
<comment type="caution">
    <text evidence="2">The sequence shown here is derived from an EMBL/GenBank/DDBJ whole genome shotgun (WGS) entry which is preliminary data.</text>
</comment>
<dbReference type="Proteomes" id="UP000499080">
    <property type="component" value="Unassembled WGS sequence"/>
</dbReference>
<keyword evidence="1" id="KW-0472">Membrane</keyword>
<organism evidence="2 3">
    <name type="scientific">Araneus ventricosus</name>
    <name type="common">Orbweaver spider</name>
    <name type="synonym">Epeira ventricosa</name>
    <dbReference type="NCBI Taxonomy" id="182803"/>
    <lineage>
        <taxon>Eukaryota</taxon>
        <taxon>Metazoa</taxon>
        <taxon>Ecdysozoa</taxon>
        <taxon>Arthropoda</taxon>
        <taxon>Chelicerata</taxon>
        <taxon>Arachnida</taxon>
        <taxon>Araneae</taxon>
        <taxon>Araneomorphae</taxon>
        <taxon>Entelegynae</taxon>
        <taxon>Araneoidea</taxon>
        <taxon>Araneidae</taxon>
        <taxon>Araneus</taxon>
    </lineage>
</organism>
<keyword evidence="1" id="KW-1133">Transmembrane helix</keyword>
<evidence type="ECO:0000256" key="1">
    <source>
        <dbReference type="SAM" id="Phobius"/>
    </source>
</evidence>
<dbReference type="EMBL" id="BGPR01028768">
    <property type="protein sequence ID" value="GBO00140.1"/>
    <property type="molecule type" value="Genomic_DNA"/>
</dbReference>
<evidence type="ECO:0000313" key="2">
    <source>
        <dbReference type="EMBL" id="GBO00140.1"/>
    </source>
</evidence>
<dbReference type="AlphaFoldDB" id="A0A4Y2TL82"/>
<keyword evidence="1" id="KW-0812">Transmembrane</keyword>
<feature type="transmembrane region" description="Helical" evidence="1">
    <location>
        <begin position="77"/>
        <end position="103"/>
    </location>
</feature>
<protein>
    <submittedName>
        <fullName evidence="2">Uncharacterized protein</fullName>
    </submittedName>
</protein>
<name>A0A4Y2TL82_ARAVE</name>
<reference evidence="2 3" key="1">
    <citation type="journal article" date="2019" name="Sci. Rep.">
        <title>Orb-weaving spider Araneus ventricosus genome elucidates the spidroin gene catalogue.</title>
        <authorList>
            <person name="Kono N."/>
            <person name="Nakamura H."/>
            <person name="Ohtoshi R."/>
            <person name="Moran D.A.P."/>
            <person name="Shinohara A."/>
            <person name="Yoshida Y."/>
            <person name="Fujiwara M."/>
            <person name="Mori M."/>
            <person name="Tomita M."/>
            <person name="Arakawa K."/>
        </authorList>
    </citation>
    <scope>NUCLEOTIDE SEQUENCE [LARGE SCALE GENOMIC DNA]</scope>
</reference>